<evidence type="ECO:0000256" key="5">
    <source>
        <dbReference type="ARBA" id="ARBA00022737"/>
    </source>
</evidence>
<dbReference type="Pfam" id="PF08263">
    <property type="entry name" value="LRRNT_2"/>
    <property type="match status" value="1"/>
</dbReference>
<dbReference type="GO" id="GO:0051707">
    <property type="term" value="P:response to other organism"/>
    <property type="evidence" value="ECO:0007669"/>
    <property type="project" value="UniProtKB-ARBA"/>
</dbReference>
<feature type="compositionally biased region" description="Low complexity" evidence="10">
    <location>
        <begin position="300"/>
        <end position="322"/>
    </location>
</feature>
<feature type="compositionally biased region" description="Basic and acidic residues" evidence="10">
    <location>
        <begin position="330"/>
        <end position="339"/>
    </location>
</feature>
<dbReference type="AlphaFoldDB" id="A0A7J7G625"/>
<evidence type="ECO:0008006" key="17">
    <source>
        <dbReference type="Google" id="ProtNLM"/>
    </source>
</evidence>
<evidence type="ECO:0000256" key="11">
    <source>
        <dbReference type="SAM" id="Phobius"/>
    </source>
</evidence>
<evidence type="ECO:0000256" key="1">
    <source>
        <dbReference type="ARBA" id="ARBA00004370"/>
    </source>
</evidence>
<keyword evidence="2" id="KW-0433">Leucine-rich repeat</keyword>
<dbReference type="InterPro" id="IPR001611">
    <property type="entry name" value="Leu-rich_rpt"/>
</dbReference>
<dbReference type="InterPro" id="IPR013210">
    <property type="entry name" value="LRR_N_plant-typ"/>
</dbReference>
<keyword evidence="16" id="KW-1185">Reference proteome</keyword>
<dbReference type="InterPro" id="IPR055414">
    <property type="entry name" value="LRR_R13L4/SHOC2-like"/>
</dbReference>
<dbReference type="Pfam" id="PF23598">
    <property type="entry name" value="LRR_14"/>
    <property type="match status" value="1"/>
</dbReference>
<dbReference type="GO" id="GO:0005524">
    <property type="term" value="F:ATP binding"/>
    <property type="evidence" value="ECO:0007669"/>
    <property type="project" value="UniProtKB-KW"/>
</dbReference>
<evidence type="ECO:0000256" key="6">
    <source>
        <dbReference type="ARBA" id="ARBA00022741"/>
    </source>
</evidence>
<keyword evidence="7" id="KW-0067">ATP-binding</keyword>
<keyword evidence="6" id="KW-0547">Nucleotide-binding</keyword>
<feature type="chain" id="PRO_5029656154" description="Leucine-rich repeat-containing N-terminal plant-type domain-containing protein" evidence="12">
    <location>
        <begin position="26"/>
        <end position="339"/>
    </location>
</feature>
<organism evidence="15 16">
    <name type="scientific">Camellia sinensis</name>
    <name type="common">Tea plant</name>
    <name type="synonym">Thea sinensis</name>
    <dbReference type="NCBI Taxonomy" id="4442"/>
    <lineage>
        <taxon>Eukaryota</taxon>
        <taxon>Viridiplantae</taxon>
        <taxon>Streptophyta</taxon>
        <taxon>Embryophyta</taxon>
        <taxon>Tracheophyta</taxon>
        <taxon>Spermatophyta</taxon>
        <taxon>Magnoliopsida</taxon>
        <taxon>eudicotyledons</taxon>
        <taxon>Gunneridae</taxon>
        <taxon>Pentapetalae</taxon>
        <taxon>asterids</taxon>
        <taxon>Ericales</taxon>
        <taxon>Theaceae</taxon>
        <taxon>Camellia</taxon>
    </lineage>
</organism>
<proteinExistence type="predicted"/>
<name>A0A7J7G625_CAMSI</name>
<dbReference type="FunFam" id="3.80.10.10:FF:000234">
    <property type="entry name" value="Probable inactive receptor kinase RLK902"/>
    <property type="match status" value="1"/>
</dbReference>
<accession>A0A7J7G625</accession>
<evidence type="ECO:0000313" key="15">
    <source>
        <dbReference type="EMBL" id="KAF5934756.1"/>
    </source>
</evidence>
<dbReference type="PANTHER" id="PTHR48010">
    <property type="entry name" value="OS05G0588300 PROTEIN"/>
    <property type="match status" value="1"/>
</dbReference>
<dbReference type="Pfam" id="PF00560">
    <property type="entry name" value="LRR_1"/>
    <property type="match status" value="1"/>
</dbReference>
<reference evidence="16" key="1">
    <citation type="journal article" date="2020" name="Nat. Commun.">
        <title>Genome assembly of wild tea tree DASZ reveals pedigree and selection history of tea varieties.</title>
        <authorList>
            <person name="Zhang W."/>
            <person name="Zhang Y."/>
            <person name="Qiu H."/>
            <person name="Guo Y."/>
            <person name="Wan H."/>
            <person name="Zhang X."/>
            <person name="Scossa F."/>
            <person name="Alseekh S."/>
            <person name="Zhang Q."/>
            <person name="Wang P."/>
            <person name="Xu L."/>
            <person name="Schmidt M.H."/>
            <person name="Jia X."/>
            <person name="Li D."/>
            <person name="Zhu A."/>
            <person name="Guo F."/>
            <person name="Chen W."/>
            <person name="Ni D."/>
            <person name="Usadel B."/>
            <person name="Fernie A.R."/>
            <person name="Wen W."/>
        </authorList>
    </citation>
    <scope>NUCLEOTIDE SEQUENCE [LARGE SCALE GENOMIC DNA]</scope>
    <source>
        <strain evidence="16">cv. G240</strain>
    </source>
</reference>
<protein>
    <recommendedName>
        <fullName evidence="17">Leucine-rich repeat-containing N-terminal plant-type domain-containing protein</fullName>
    </recommendedName>
</protein>
<dbReference type="PANTHER" id="PTHR48010:SF55">
    <property type="entry name" value="OS01G0607900 PROTEIN"/>
    <property type="match status" value="1"/>
</dbReference>
<dbReference type="EMBL" id="JACBKZ010000013">
    <property type="protein sequence ID" value="KAF5934756.1"/>
    <property type="molecule type" value="Genomic_DNA"/>
</dbReference>
<dbReference type="InterPro" id="IPR050994">
    <property type="entry name" value="At_inactive_RLKs"/>
</dbReference>
<evidence type="ECO:0000256" key="10">
    <source>
        <dbReference type="SAM" id="MobiDB-lite"/>
    </source>
</evidence>
<comment type="caution">
    <text evidence="15">The sequence shown here is derived from an EMBL/GenBank/DDBJ whole genome shotgun (WGS) entry which is preliminary data.</text>
</comment>
<gene>
    <name evidence="15" type="ORF">HYC85_025885</name>
</gene>
<feature type="region of interest" description="Disordered" evidence="10">
    <location>
        <begin position="293"/>
        <end position="339"/>
    </location>
</feature>
<evidence type="ECO:0000256" key="4">
    <source>
        <dbReference type="ARBA" id="ARBA00022729"/>
    </source>
</evidence>
<dbReference type="InterPro" id="IPR032675">
    <property type="entry name" value="LRR_dom_sf"/>
</dbReference>
<evidence type="ECO:0000256" key="12">
    <source>
        <dbReference type="SAM" id="SignalP"/>
    </source>
</evidence>
<feature type="signal peptide" evidence="12">
    <location>
        <begin position="1"/>
        <end position="25"/>
    </location>
</feature>
<evidence type="ECO:0000256" key="7">
    <source>
        <dbReference type="ARBA" id="ARBA00022840"/>
    </source>
</evidence>
<feature type="domain" description="Disease resistance R13L4/SHOC-2-like LRR" evidence="14">
    <location>
        <begin position="73"/>
        <end position="173"/>
    </location>
</feature>
<dbReference type="Proteomes" id="UP000593564">
    <property type="component" value="Unassembled WGS sequence"/>
</dbReference>
<dbReference type="GO" id="GO:0016020">
    <property type="term" value="C:membrane"/>
    <property type="evidence" value="ECO:0007669"/>
    <property type="project" value="UniProtKB-SubCell"/>
</dbReference>
<evidence type="ECO:0000256" key="9">
    <source>
        <dbReference type="ARBA" id="ARBA00023136"/>
    </source>
</evidence>
<dbReference type="GO" id="GO:0006952">
    <property type="term" value="P:defense response"/>
    <property type="evidence" value="ECO:0007669"/>
    <property type="project" value="UniProtKB-ARBA"/>
</dbReference>
<evidence type="ECO:0000259" key="13">
    <source>
        <dbReference type="Pfam" id="PF08263"/>
    </source>
</evidence>
<evidence type="ECO:0000313" key="16">
    <source>
        <dbReference type="Proteomes" id="UP000593564"/>
    </source>
</evidence>
<evidence type="ECO:0000256" key="8">
    <source>
        <dbReference type="ARBA" id="ARBA00022989"/>
    </source>
</evidence>
<comment type="subcellular location">
    <subcellularLocation>
        <location evidence="1">Membrane</location>
    </subcellularLocation>
</comment>
<dbReference type="Gene3D" id="3.80.10.10">
    <property type="entry name" value="Ribonuclease Inhibitor"/>
    <property type="match status" value="2"/>
</dbReference>
<keyword evidence="5" id="KW-0677">Repeat</keyword>
<dbReference type="SUPFAM" id="SSF52058">
    <property type="entry name" value="L domain-like"/>
    <property type="match status" value="1"/>
</dbReference>
<evidence type="ECO:0000256" key="3">
    <source>
        <dbReference type="ARBA" id="ARBA00022692"/>
    </source>
</evidence>
<feature type="domain" description="Leucine-rich repeat-containing N-terminal plant-type" evidence="13">
    <location>
        <begin position="28"/>
        <end position="64"/>
    </location>
</feature>
<dbReference type="SMART" id="SM00369">
    <property type="entry name" value="LRR_TYP"/>
    <property type="match status" value="3"/>
</dbReference>
<keyword evidence="8 11" id="KW-1133">Transmembrane helix</keyword>
<keyword evidence="9 11" id="KW-0472">Membrane</keyword>
<evidence type="ECO:0000256" key="2">
    <source>
        <dbReference type="ARBA" id="ARBA00022614"/>
    </source>
</evidence>
<dbReference type="InterPro" id="IPR003591">
    <property type="entry name" value="Leu-rich_rpt_typical-subtyp"/>
</dbReference>
<keyword evidence="3 11" id="KW-0812">Transmembrane</keyword>
<reference evidence="15 16" key="2">
    <citation type="submission" date="2020-07" db="EMBL/GenBank/DDBJ databases">
        <title>Genome assembly of wild tea tree DASZ reveals pedigree and selection history of tea varieties.</title>
        <authorList>
            <person name="Zhang W."/>
        </authorList>
    </citation>
    <scope>NUCLEOTIDE SEQUENCE [LARGE SCALE GENOMIC DNA]</scope>
    <source>
        <strain evidence="16">cv. G240</strain>
        <tissue evidence="15">Leaf</tissue>
    </source>
</reference>
<feature type="transmembrane region" description="Helical" evidence="11">
    <location>
        <begin position="259"/>
        <end position="283"/>
    </location>
</feature>
<sequence length="339" mass="36151">MEVFLRNSFVVVALVVVFLRHRVDSEPTQDKLALLAFLAQTPHENRLQWNSSNSACTWVGIQCDSNLSFVYSLRLPGVGLVGQIPANTIGNLTQLRILSLRANRLSGSIPSDFSNLKLLRSLYLQNNLFSGEFPPSIPQLDRLTRLDISSNNFTGSIPFAVNNLTHLTRLYLQNNGFSGSLPSISQSSIVDFNVSNNHLNGSIPTSLSRFQASSFAGNIDLCGVPLPPCNPFFPSPAPSPPSIPPPNPPRKTAKKLSKAAIIAISVGAALILLLLILILILCLRRGQRRRQAAKIQKPTAAARSGAGAAGAAAGDPGTSSSDGGDGGVRGSREKQAVVL</sequence>
<evidence type="ECO:0000259" key="14">
    <source>
        <dbReference type="Pfam" id="PF23598"/>
    </source>
</evidence>
<keyword evidence="4 12" id="KW-0732">Signal</keyword>